<feature type="domain" description="ABC-2 type transporter transmembrane" evidence="6">
    <location>
        <begin position="21"/>
        <end position="322"/>
    </location>
</feature>
<dbReference type="HOGENOM" id="CLU_728855_0_0_2"/>
<feature type="transmembrane region" description="Helical" evidence="5">
    <location>
        <begin position="299"/>
        <end position="319"/>
    </location>
</feature>
<evidence type="ECO:0000256" key="1">
    <source>
        <dbReference type="ARBA" id="ARBA00004141"/>
    </source>
</evidence>
<dbReference type="STRING" id="340102.Pars_0213"/>
<evidence type="ECO:0000256" key="2">
    <source>
        <dbReference type="ARBA" id="ARBA00022692"/>
    </source>
</evidence>
<accession>A4WHG1</accession>
<gene>
    <name evidence="7" type="ordered locus">Pars_0213</name>
</gene>
<evidence type="ECO:0000259" key="6">
    <source>
        <dbReference type="Pfam" id="PF12698"/>
    </source>
</evidence>
<dbReference type="GO" id="GO:0140359">
    <property type="term" value="F:ABC-type transporter activity"/>
    <property type="evidence" value="ECO:0007669"/>
    <property type="project" value="InterPro"/>
</dbReference>
<evidence type="ECO:0000313" key="8">
    <source>
        <dbReference type="Proteomes" id="UP000001567"/>
    </source>
</evidence>
<comment type="subcellular location">
    <subcellularLocation>
        <location evidence="1">Membrane</location>
        <topology evidence="1">Multi-pass membrane protein</topology>
    </subcellularLocation>
</comment>
<dbReference type="InterPro" id="IPR013525">
    <property type="entry name" value="ABC2_TM"/>
</dbReference>
<dbReference type="GO" id="GO:0016020">
    <property type="term" value="C:membrane"/>
    <property type="evidence" value="ECO:0007669"/>
    <property type="project" value="UniProtKB-SubCell"/>
</dbReference>
<dbReference type="GeneID" id="5056368"/>
<dbReference type="RefSeq" id="WP_011899736.1">
    <property type="nucleotide sequence ID" value="NC_009376.1"/>
</dbReference>
<dbReference type="PANTHER" id="PTHR43471:SF1">
    <property type="entry name" value="ABC TRANSPORTER PERMEASE PROTEIN NOSY-RELATED"/>
    <property type="match status" value="1"/>
</dbReference>
<evidence type="ECO:0000313" key="7">
    <source>
        <dbReference type="EMBL" id="ABP49828.1"/>
    </source>
</evidence>
<feature type="transmembrane region" description="Helical" evidence="5">
    <location>
        <begin position="264"/>
        <end position="287"/>
    </location>
</feature>
<dbReference type="PANTHER" id="PTHR43471">
    <property type="entry name" value="ABC TRANSPORTER PERMEASE"/>
    <property type="match status" value="1"/>
</dbReference>
<keyword evidence="3 5" id="KW-1133">Transmembrane helix</keyword>
<keyword evidence="4 5" id="KW-0472">Membrane</keyword>
<sequence length="379" mass="40719">MGAFTALVVKDLQEILTSRYFLASLLGGFVVLIALGAVMGASIETAQKATQSFAVVVGNTTELGQRYVELLRELGGVLYEKFSPDLLDRYSYAVVVPPNFTLPAKVEVYAKYRGLLSTATPLFVELAAQRLAEEVGVPPQPINTELYVYLGDRVLKAGEVAMLANLFLISWMFMFLVPLLVASTAAVAVGLEKEKRTFELILSTPATARTLVAAKLTSAVALAFIQFAVMAVAFIFYFYNLSRAAPPVLSGEVAGEAVAPSPALFVPVALSTLALSLALLGLAFIAATRVEDIKTAQSVVPMVVFPLLVPSFAAIFGTVEGLEAYPFVHPLAVAYSALVGQWDKAYAFLATDWALAIAVVASILKFVTTDYLITGRWRR</sequence>
<dbReference type="PhylomeDB" id="A4WHG1"/>
<feature type="transmembrane region" description="Helical" evidence="5">
    <location>
        <begin position="168"/>
        <end position="191"/>
    </location>
</feature>
<protein>
    <submittedName>
        <fullName evidence="7">Putative ABC-2 type transport system permease protein</fullName>
    </submittedName>
</protein>
<dbReference type="KEGG" id="pas:Pars_0213"/>
<reference evidence="7 8" key="1">
    <citation type="submission" date="2007-04" db="EMBL/GenBank/DDBJ databases">
        <title>Complete sequence of Pyrobaculum arsenaticum DSM 13514.</title>
        <authorList>
            <consortium name="US DOE Joint Genome Institute"/>
            <person name="Copeland A."/>
            <person name="Lucas S."/>
            <person name="Lapidus A."/>
            <person name="Barry K."/>
            <person name="Glavina del Rio T."/>
            <person name="Dalin E."/>
            <person name="Tice H."/>
            <person name="Pitluck S."/>
            <person name="Chain P."/>
            <person name="Malfatti S."/>
            <person name="Shin M."/>
            <person name="Vergez L."/>
            <person name="Schmutz J."/>
            <person name="Larimer F."/>
            <person name="Land M."/>
            <person name="Hauser L."/>
            <person name="Kyrpides N."/>
            <person name="Mikhailova N."/>
            <person name="Cozen A.E."/>
            <person name="Fitz-Gibbon S.T."/>
            <person name="House C.H."/>
            <person name="Saltikov C."/>
            <person name="Lowe T.M."/>
            <person name="Richardson P."/>
        </authorList>
    </citation>
    <scope>NUCLEOTIDE SEQUENCE [LARGE SCALE GENOMIC DNA]</scope>
    <source>
        <strain evidence="8">ATCC 700994 / DSM 13514 / JCM 11321 / PZ6</strain>
    </source>
</reference>
<dbReference type="AlphaFoldDB" id="A4WHG1"/>
<name>A4WHG1_PYRAR</name>
<dbReference type="Proteomes" id="UP000001567">
    <property type="component" value="Chromosome"/>
</dbReference>
<evidence type="ECO:0000256" key="4">
    <source>
        <dbReference type="ARBA" id="ARBA00023136"/>
    </source>
</evidence>
<feature type="transmembrane region" description="Helical" evidence="5">
    <location>
        <begin position="353"/>
        <end position="373"/>
    </location>
</feature>
<feature type="transmembrane region" description="Helical" evidence="5">
    <location>
        <begin position="212"/>
        <end position="239"/>
    </location>
</feature>
<keyword evidence="2 5" id="KW-0812">Transmembrane</keyword>
<proteinExistence type="predicted"/>
<dbReference type="Pfam" id="PF12698">
    <property type="entry name" value="ABC2_membrane_3"/>
    <property type="match status" value="1"/>
</dbReference>
<evidence type="ECO:0000256" key="3">
    <source>
        <dbReference type="ARBA" id="ARBA00022989"/>
    </source>
</evidence>
<feature type="transmembrane region" description="Helical" evidence="5">
    <location>
        <begin position="20"/>
        <end position="43"/>
    </location>
</feature>
<dbReference type="EMBL" id="CP000660">
    <property type="protein sequence ID" value="ABP49828.1"/>
    <property type="molecule type" value="Genomic_DNA"/>
</dbReference>
<organism evidence="7 8">
    <name type="scientific">Pyrobaculum arsenaticum (strain DSM 13514 / JCM 11321 / PZ6)</name>
    <dbReference type="NCBI Taxonomy" id="340102"/>
    <lineage>
        <taxon>Archaea</taxon>
        <taxon>Thermoproteota</taxon>
        <taxon>Thermoprotei</taxon>
        <taxon>Thermoproteales</taxon>
        <taxon>Thermoproteaceae</taxon>
        <taxon>Pyrobaculum</taxon>
    </lineage>
</organism>
<dbReference type="OrthoDB" id="29156at2157"/>
<evidence type="ECO:0000256" key="5">
    <source>
        <dbReference type="SAM" id="Phobius"/>
    </source>
</evidence>